<protein>
    <submittedName>
        <fullName evidence="2">Uncharacterized protein</fullName>
    </submittedName>
</protein>
<evidence type="ECO:0000256" key="1">
    <source>
        <dbReference type="SAM" id="MobiDB-lite"/>
    </source>
</evidence>
<name>A0A7K0GAX4_9ACTN</name>
<keyword evidence="3" id="KW-1185">Reference proteome</keyword>
<proteinExistence type="predicted"/>
<sequence length="218" mass="24089">MQTGDVSKQFRTLEQSLLSLVGAGATDNYDLLSLYLTCAHDVRLIGERFDGAVASLDAKKGEATRKNAAQKEKKSEDSRTGVSETRGVISKGSPIYFVSNNDLVKIGLSKSDSERLYRKVIPLGDVESICARIAEDFERLGVVSANDLKMRSGYSDYKVQSTLMSLVSAGAMRQSGRGRYVPTEKYRSIFSAHSLLEAILDLPRHEELLRRYVVQESA</sequence>
<gene>
    <name evidence="2" type="ORF">GJE22_09425</name>
</gene>
<dbReference type="RefSeq" id="WP_144688842.1">
    <property type="nucleotide sequence ID" value="NZ_VLLQ01000013.1"/>
</dbReference>
<feature type="compositionally biased region" description="Basic and acidic residues" evidence="1">
    <location>
        <begin position="63"/>
        <end position="79"/>
    </location>
</feature>
<feature type="region of interest" description="Disordered" evidence="1">
    <location>
        <begin position="63"/>
        <end position="84"/>
    </location>
</feature>
<dbReference type="EMBL" id="VTFZ01000014">
    <property type="protein sequence ID" value="MRX80801.1"/>
    <property type="molecule type" value="Genomic_DNA"/>
</dbReference>
<reference evidence="3" key="1">
    <citation type="submission" date="2019-08" db="EMBL/GenBank/DDBJ databases">
        <title>Arthrobacter sp. nov., isolated from plateau pika and Tibetan wild ass.</title>
        <authorList>
            <person name="Ge Y."/>
        </authorList>
    </citation>
    <scope>NUCLEOTIDE SEQUENCE [LARGE SCALE GENOMIC DNA]</scope>
    <source>
        <strain evidence="3">HF-1365</strain>
    </source>
</reference>
<dbReference type="AlphaFoldDB" id="A0A7K0GAX4"/>
<evidence type="ECO:0000313" key="3">
    <source>
        <dbReference type="Proteomes" id="UP000470010"/>
    </source>
</evidence>
<organism evidence="2 3">
    <name type="scientific">Enorma shizhengliae</name>
    <dbReference type="NCBI Taxonomy" id="2606615"/>
    <lineage>
        <taxon>Bacteria</taxon>
        <taxon>Bacillati</taxon>
        <taxon>Actinomycetota</taxon>
        <taxon>Coriobacteriia</taxon>
        <taxon>Coriobacteriales</taxon>
        <taxon>Coriobacteriaceae</taxon>
        <taxon>Enorma</taxon>
    </lineage>
</organism>
<accession>A0A7K0GAX4</accession>
<dbReference type="Proteomes" id="UP000470010">
    <property type="component" value="Unassembled WGS sequence"/>
</dbReference>
<comment type="caution">
    <text evidence="2">The sequence shown here is derived from an EMBL/GenBank/DDBJ whole genome shotgun (WGS) entry which is preliminary data.</text>
</comment>
<evidence type="ECO:0000313" key="2">
    <source>
        <dbReference type="EMBL" id="MRX80801.1"/>
    </source>
</evidence>